<proteinExistence type="predicted"/>
<evidence type="ECO:0000313" key="2">
    <source>
        <dbReference type="EMBL" id="AKP67124.1"/>
    </source>
</evidence>
<dbReference type="OrthoDB" id="2319609at2"/>
<feature type="signal peptide" evidence="1">
    <location>
        <begin position="1"/>
        <end position="27"/>
    </location>
</feature>
<evidence type="ECO:0008006" key="4">
    <source>
        <dbReference type="Google" id="ProtNLM"/>
    </source>
</evidence>
<evidence type="ECO:0000256" key="1">
    <source>
        <dbReference type="SAM" id="SignalP"/>
    </source>
</evidence>
<accession>A0A0H4QFE1</accession>
<keyword evidence="3" id="KW-1185">Reference proteome</keyword>
<feature type="chain" id="PRO_5005208405" description="Surface layer protein A domain-containing protein" evidence="1">
    <location>
        <begin position="28"/>
        <end position="312"/>
    </location>
</feature>
<reference evidence="3" key="1">
    <citation type="submission" date="2015-07" db="EMBL/GenBank/DDBJ databases">
        <title>Lactobacillus ginsenosidimutans/EMML 3141/ whole genome sequencing.</title>
        <authorList>
            <person name="Kim M.K."/>
            <person name="Im W.-T."/>
            <person name="Srinivasan S."/>
            <person name="Lee J.-J."/>
        </authorList>
    </citation>
    <scope>NUCLEOTIDE SEQUENCE [LARGE SCALE GENOMIC DNA]</scope>
    <source>
        <strain evidence="3">EMML 3041</strain>
    </source>
</reference>
<gene>
    <name evidence="2" type="ORF">ABM34_05955</name>
</gene>
<keyword evidence="1" id="KW-0732">Signal</keyword>
<dbReference type="KEGG" id="lgn:ABM34_05955"/>
<dbReference type="STRING" id="1007676.ABM34_05955"/>
<dbReference type="PATRIC" id="fig|1007676.4.peg.1181"/>
<organism evidence="2 3">
    <name type="scientific">Companilactobacillus ginsenosidimutans</name>
    <dbReference type="NCBI Taxonomy" id="1007676"/>
    <lineage>
        <taxon>Bacteria</taxon>
        <taxon>Bacillati</taxon>
        <taxon>Bacillota</taxon>
        <taxon>Bacilli</taxon>
        <taxon>Lactobacillales</taxon>
        <taxon>Lactobacillaceae</taxon>
        <taxon>Companilactobacillus</taxon>
    </lineage>
</organism>
<dbReference type="RefSeq" id="WP_048704234.1">
    <property type="nucleotide sequence ID" value="NZ_CP012034.1"/>
</dbReference>
<name>A0A0H4QFE1_9LACO</name>
<dbReference type="EMBL" id="CP012034">
    <property type="protein sequence ID" value="AKP67124.1"/>
    <property type="molecule type" value="Genomic_DNA"/>
</dbReference>
<evidence type="ECO:0000313" key="3">
    <source>
        <dbReference type="Proteomes" id="UP000036106"/>
    </source>
</evidence>
<dbReference type="AlphaFoldDB" id="A0A0H4QFE1"/>
<protein>
    <recommendedName>
        <fullName evidence="4">Surface layer protein A domain-containing protein</fullName>
    </recommendedName>
</protein>
<dbReference type="Proteomes" id="UP000036106">
    <property type="component" value="Chromosome"/>
</dbReference>
<sequence>MKKVKLVILGLIVLSSIGFSNSMVVNAEVNGSNPTESTDVPSEIQSSVDELFDNQMSNNITVSDASFSKATIKEINNKYSFDDWGRIPLVSKYVLTDTPSSTQIVNLKNVTFESLGQYPVPSLGNFNYGVSVQAFYNGKVIKSKFIPVSDNVVTEPYTNPVNLVGTVTATHNVALPYAPLTDTENKASSRALAPNSDWYTDKFMINKANGDIYYRVSTSEWVNTLYIKPHANPNLKISNRIPVSEGQEIYTVGSDNVSGQTVYKSNGELWDYTLPKETQWKVTSIAFDQFGRAYCEVSNDAWVVGNKANQSN</sequence>